<dbReference type="EMBL" id="AFOY02000019">
    <property type="protein sequence ID" value="EXF92244.1"/>
    <property type="molecule type" value="Genomic_DNA"/>
</dbReference>
<dbReference type="Proteomes" id="UP000022611">
    <property type="component" value="Unassembled WGS sequence"/>
</dbReference>
<dbReference type="HOGENOM" id="CLU_2668262_0_0_6"/>
<organism evidence="1 2">
    <name type="scientific">Pseudomonas fluorescens HK44</name>
    <dbReference type="NCBI Taxonomy" id="1042209"/>
    <lineage>
        <taxon>Bacteria</taxon>
        <taxon>Pseudomonadati</taxon>
        <taxon>Pseudomonadota</taxon>
        <taxon>Gammaproteobacteria</taxon>
        <taxon>Pseudomonadales</taxon>
        <taxon>Pseudomonadaceae</taxon>
        <taxon>Pseudomonas</taxon>
    </lineage>
</organism>
<proteinExistence type="predicted"/>
<gene>
    <name evidence="1" type="ORF">HK44_015350</name>
</gene>
<name>A0A010RTH3_PSEFL</name>
<reference evidence="1 2" key="1">
    <citation type="journal article" date="2011" name="J. Bacteriol.">
        <title>Draft genome sequence of the polycyclic aromatic hydrocarbon-degrading, genetically engineered bioluminescent bioreporter Pseudomonas fluorescens HK44.</title>
        <authorList>
            <person name="Chauhan A."/>
            <person name="Layton A.C."/>
            <person name="Williams D.E."/>
            <person name="Smartt A.E."/>
            <person name="Ripp S."/>
            <person name="Karpinets T.V."/>
            <person name="Brown S.D."/>
            <person name="Sayler G.S."/>
        </authorList>
    </citation>
    <scope>NUCLEOTIDE SEQUENCE [LARGE SCALE GENOMIC DNA]</scope>
    <source>
        <strain evidence="1 2">HK44</strain>
    </source>
</reference>
<evidence type="ECO:0000313" key="1">
    <source>
        <dbReference type="EMBL" id="EXF92244.1"/>
    </source>
</evidence>
<sequence>MSSAFGVQKIGGLIESQAYALPKSCFRFFLELHLSKAFGAHHRRNPPTFNIHFRIILRFDSANSVVCCAVFFTNP</sequence>
<comment type="caution">
    <text evidence="1">The sequence shown here is derived from an EMBL/GenBank/DDBJ whole genome shotgun (WGS) entry which is preliminary data.</text>
</comment>
<evidence type="ECO:0000313" key="2">
    <source>
        <dbReference type="Proteomes" id="UP000022611"/>
    </source>
</evidence>
<accession>A0A010RTH3</accession>
<dbReference type="AlphaFoldDB" id="A0A010RTH3"/>
<protein>
    <submittedName>
        <fullName evidence="1">Uncharacterized protein</fullName>
    </submittedName>
</protein>